<keyword evidence="4" id="KW-0694">RNA-binding</keyword>
<dbReference type="InterPro" id="IPR018496">
    <property type="entry name" value="PsdUridine_synth_RsuA/RluB_CS"/>
</dbReference>
<evidence type="ECO:0000256" key="1">
    <source>
        <dbReference type="ARBA" id="ARBA00000073"/>
    </source>
</evidence>
<dbReference type="Gene3D" id="3.30.70.1560">
    <property type="entry name" value="Alpha-L RNA-binding motif"/>
    <property type="match status" value="1"/>
</dbReference>
<dbReference type="SUPFAM" id="SSF55120">
    <property type="entry name" value="Pseudouridine synthase"/>
    <property type="match status" value="1"/>
</dbReference>
<feature type="compositionally biased region" description="Low complexity" evidence="6">
    <location>
        <begin position="135"/>
        <end position="147"/>
    </location>
</feature>
<dbReference type="SUPFAM" id="SSF55174">
    <property type="entry name" value="Alpha-L RNA-binding motif"/>
    <property type="match status" value="1"/>
</dbReference>
<evidence type="ECO:0000313" key="9">
    <source>
        <dbReference type="Proteomes" id="UP000642993"/>
    </source>
</evidence>
<protein>
    <recommendedName>
        <fullName evidence="5">Pseudouridine synthase</fullName>
        <ecNumber evidence="5">5.4.99.-</ecNumber>
    </recommendedName>
</protein>
<dbReference type="Proteomes" id="UP000642993">
    <property type="component" value="Unassembled WGS sequence"/>
</dbReference>
<dbReference type="InterPro" id="IPR006145">
    <property type="entry name" value="PsdUridine_synth_RsuA/RluA"/>
</dbReference>
<dbReference type="Gene3D" id="3.10.290.10">
    <property type="entry name" value="RNA-binding S4 domain"/>
    <property type="match status" value="1"/>
</dbReference>
<dbReference type="InterPro" id="IPR042092">
    <property type="entry name" value="PsdUridine_s_RsuA/RluB/E/F_cat"/>
</dbReference>
<dbReference type="GO" id="GO:0000455">
    <property type="term" value="P:enzyme-directed rRNA pseudouridine synthesis"/>
    <property type="evidence" value="ECO:0007669"/>
    <property type="project" value="UniProtKB-ARBA"/>
</dbReference>
<gene>
    <name evidence="8" type="ORF">HT102_03400</name>
</gene>
<name>A0A927PLM4_9ACTN</name>
<comment type="catalytic activity">
    <reaction evidence="1">
        <text>a uridine in RNA = a pseudouridine in RNA</text>
        <dbReference type="Rhea" id="RHEA:48348"/>
        <dbReference type="Rhea" id="RHEA-COMP:12068"/>
        <dbReference type="Rhea" id="RHEA-COMP:12069"/>
        <dbReference type="ChEBI" id="CHEBI:65314"/>
        <dbReference type="ChEBI" id="CHEBI:65315"/>
    </reaction>
</comment>
<evidence type="ECO:0000256" key="5">
    <source>
        <dbReference type="RuleBase" id="RU003887"/>
    </source>
</evidence>
<evidence type="ECO:0000313" key="8">
    <source>
        <dbReference type="EMBL" id="MBD8505536.1"/>
    </source>
</evidence>
<dbReference type="InterPro" id="IPR020094">
    <property type="entry name" value="TruA/RsuA/RluB/E/F_N"/>
</dbReference>
<reference evidence="8" key="1">
    <citation type="submission" date="2020-09" db="EMBL/GenBank/DDBJ databases">
        <title>Hoyosella lacisalsi sp. nov., a halotolerant actinobacterium isolated from soil of Lake Gudzhirganskoe.</title>
        <authorList>
            <person name="Yang Q."/>
            <person name="Guo P.Y."/>
            <person name="Liu S.W."/>
            <person name="Li F.N."/>
            <person name="Sun C.H."/>
        </authorList>
    </citation>
    <scope>NUCLEOTIDE SEQUENCE</scope>
    <source>
        <strain evidence="8">G463</strain>
    </source>
</reference>
<dbReference type="CDD" id="cd02870">
    <property type="entry name" value="PseudoU_synth_RsuA_like"/>
    <property type="match status" value="1"/>
</dbReference>
<comment type="caution">
    <text evidence="8">The sequence shown here is derived from an EMBL/GenBank/DDBJ whole genome shotgun (WGS) entry which is preliminary data.</text>
</comment>
<keyword evidence="9" id="KW-1185">Reference proteome</keyword>
<dbReference type="NCBIfam" id="TIGR00093">
    <property type="entry name" value="pseudouridine synthase"/>
    <property type="match status" value="1"/>
</dbReference>
<dbReference type="GO" id="GO:0003723">
    <property type="term" value="F:RNA binding"/>
    <property type="evidence" value="ECO:0007669"/>
    <property type="project" value="UniProtKB-KW"/>
</dbReference>
<dbReference type="PANTHER" id="PTHR47683:SF2">
    <property type="entry name" value="RNA-BINDING S4 DOMAIN-CONTAINING PROTEIN"/>
    <property type="match status" value="1"/>
</dbReference>
<evidence type="ECO:0000259" key="7">
    <source>
        <dbReference type="SMART" id="SM00363"/>
    </source>
</evidence>
<dbReference type="InterPro" id="IPR002942">
    <property type="entry name" value="S4_RNA-bd"/>
</dbReference>
<dbReference type="RefSeq" id="WP_192037960.1">
    <property type="nucleotide sequence ID" value="NZ_JACYWE010000001.1"/>
</dbReference>
<evidence type="ECO:0000256" key="4">
    <source>
        <dbReference type="PROSITE-ProRule" id="PRU00182"/>
    </source>
</evidence>
<comment type="similarity">
    <text evidence="2 5">Belongs to the pseudouridine synthase RsuA family.</text>
</comment>
<evidence type="ECO:0000256" key="2">
    <source>
        <dbReference type="ARBA" id="ARBA00008348"/>
    </source>
</evidence>
<feature type="compositionally biased region" description="Basic and acidic residues" evidence="6">
    <location>
        <begin position="90"/>
        <end position="128"/>
    </location>
</feature>
<dbReference type="SMART" id="SM00363">
    <property type="entry name" value="S4"/>
    <property type="match status" value="1"/>
</dbReference>
<dbReference type="EMBL" id="JACYWE010000001">
    <property type="protein sequence ID" value="MBD8505536.1"/>
    <property type="molecule type" value="Genomic_DNA"/>
</dbReference>
<dbReference type="GO" id="GO:0120159">
    <property type="term" value="F:rRNA pseudouridine synthase activity"/>
    <property type="evidence" value="ECO:0007669"/>
    <property type="project" value="UniProtKB-ARBA"/>
</dbReference>
<organism evidence="8 9">
    <name type="scientific">Lolliginicoccus lacisalsi</name>
    <dbReference type="NCBI Taxonomy" id="2742202"/>
    <lineage>
        <taxon>Bacteria</taxon>
        <taxon>Bacillati</taxon>
        <taxon>Actinomycetota</taxon>
        <taxon>Actinomycetes</taxon>
        <taxon>Mycobacteriales</taxon>
        <taxon>Hoyosellaceae</taxon>
        <taxon>Lolliginicoccus</taxon>
    </lineage>
</organism>
<feature type="region of interest" description="Disordered" evidence="6">
    <location>
        <begin position="1"/>
        <end position="220"/>
    </location>
</feature>
<dbReference type="InterPro" id="IPR020103">
    <property type="entry name" value="PsdUridine_synth_cat_dom_sf"/>
</dbReference>
<feature type="compositionally biased region" description="Basic and acidic residues" evidence="6">
    <location>
        <begin position="1"/>
        <end position="10"/>
    </location>
</feature>
<dbReference type="CDD" id="cd00165">
    <property type="entry name" value="S4"/>
    <property type="match status" value="1"/>
</dbReference>
<keyword evidence="3 5" id="KW-0413">Isomerase</keyword>
<proteinExistence type="inferred from homology"/>
<dbReference type="InterPro" id="IPR050343">
    <property type="entry name" value="RsuA_PseudoU_synthase"/>
</dbReference>
<evidence type="ECO:0000256" key="3">
    <source>
        <dbReference type="ARBA" id="ARBA00023235"/>
    </source>
</evidence>
<dbReference type="EC" id="5.4.99.-" evidence="5"/>
<dbReference type="InterPro" id="IPR000748">
    <property type="entry name" value="PsdUridine_synth_RsuA/RluB/E/F"/>
</dbReference>
<dbReference type="Pfam" id="PF00849">
    <property type="entry name" value="PseudoU_synth_2"/>
    <property type="match status" value="1"/>
</dbReference>
<dbReference type="AlphaFoldDB" id="A0A927PLM4"/>
<dbReference type="Pfam" id="PF01479">
    <property type="entry name" value="S4"/>
    <property type="match status" value="1"/>
</dbReference>
<dbReference type="Gene3D" id="3.30.70.580">
    <property type="entry name" value="Pseudouridine synthase I, catalytic domain, N-terminal subdomain"/>
    <property type="match status" value="1"/>
</dbReference>
<dbReference type="PROSITE" id="PS50889">
    <property type="entry name" value="S4"/>
    <property type="match status" value="1"/>
</dbReference>
<dbReference type="PROSITE" id="PS01149">
    <property type="entry name" value="PSI_RSU"/>
    <property type="match status" value="1"/>
</dbReference>
<evidence type="ECO:0000256" key="6">
    <source>
        <dbReference type="SAM" id="MobiDB-lite"/>
    </source>
</evidence>
<dbReference type="PANTHER" id="PTHR47683">
    <property type="entry name" value="PSEUDOURIDINE SYNTHASE FAMILY PROTEIN-RELATED"/>
    <property type="match status" value="1"/>
</dbReference>
<dbReference type="FunFam" id="3.10.290.10:FF:000003">
    <property type="entry name" value="Pseudouridine synthase"/>
    <property type="match status" value="1"/>
</dbReference>
<feature type="compositionally biased region" description="Polar residues" evidence="6">
    <location>
        <begin position="174"/>
        <end position="187"/>
    </location>
</feature>
<accession>A0A927PLM4</accession>
<feature type="compositionally biased region" description="Low complexity" evidence="6">
    <location>
        <begin position="62"/>
        <end position="77"/>
    </location>
</feature>
<feature type="compositionally biased region" description="Low complexity" evidence="6">
    <location>
        <begin position="199"/>
        <end position="220"/>
    </location>
</feature>
<sequence length="472" mass="51233">MRTPARRDGTPDNGRGRRGHGAPRSSDSRTTEGRTGQGRGAPRSNQDRSGQDRSSWGRAPQSGSGRPSEGRSSAGRSFPGRSAAGQGRPDQPRGADRRGSSDHPRGADRRHEAPRHDGPRSDGPRSDGPRGGGPRSESPRGGFRGSPAQRGSAPEGQGRSRDPQQRGAGRPYSDQGTQQGNRGSSSWRPPSTRPKPARRAAPPISNARPAPEGAPLEGAALPDTATFSEDGVRLQKVLARAGVGSRRVCEQMIDQGRIEVNGQRVKVQGMRIDPATAVVKVDGMRVMITEDLVHLALNKPRGWQSTMQDEMNRPCVGDLVAERIAAGQRLFHVGRLDAETEGLLLLTNDGELAHRLMHPSYKVRKTYLANVEGMMSRATEREMRAGIELEDGPVEIDEITTVDMNEGSSLVKIVLHEGRKHIVRRLLEHVGHPVTELVRTQIGNVHLGEQRPGTMRVLNRQEVGNLYKEVGL</sequence>
<dbReference type="InterPro" id="IPR036986">
    <property type="entry name" value="S4_RNA-bd_sf"/>
</dbReference>
<feature type="domain" description="RNA-binding S4" evidence="7">
    <location>
        <begin position="232"/>
        <end position="292"/>
    </location>
</feature>